<dbReference type="EMBL" id="FMSV02000512">
    <property type="protein sequence ID" value="SEH06977.1"/>
    <property type="molecule type" value="Genomic_DNA"/>
</dbReference>
<sequence>MVIPQFVVCIANSGYEVSLEQRKLYQLIPDKQAEKHHQLRVIDESGEDYLYPESFFLPVALPEETARKVAYINLNPT</sequence>
<evidence type="ECO:0000313" key="3">
    <source>
        <dbReference type="EMBL" id="SEH05994.1"/>
    </source>
</evidence>
<proteinExistence type="predicted"/>
<protein>
    <submittedName>
        <fullName evidence="3">Uncharacterized protein</fullName>
    </submittedName>
</protein>
<dbReference type="AlphaFoldDB" id="A0A1H6FAD7"/>
<name>A0A1H6FAD7_9GAMM</name>
<dbReference type="EMBL" id="FMSV02000376">
    <property type="protein sequence ID" value="SEH05739.1"/>
    <property type="molecule type" value="Genomic_DNA"/>
</dbReference>
<accession>A0A1H6FAD7</accession>
<keyword evidence="5" id="KW-1185">Reference proteome</keyword>
<dbReference type="EMBL" id="FMSV02000407">
    <property type="protein sequence ID" value="SEH05994.1"/>
    <property type="molecule type" value="Genomic_DNA"/>
</dbReference>
<evidence type="ECO:0000313" key="4">
    <source>
        <dbReference type="EMBL" id="SEH06977.1"/>
    </source>
</evidence>
<gene>
    <name evidence="1" type="ORF">MBHS_01594</name>
    <name evidence="2" type="ORF">MBHS_01843</name>
    <name evidence="3" type="ORF">MBHS_01849</name>
    <name evidence="4" type="ORF">MBHS_02843</name>
</gene>
<evidence type="ECO:0000313" key="1">
    <source>
        <dbReference type="EMBL" id="SEH05739.1"/>
    </source>
</evidence>
<evidence type="ECO:0000313" key="2">
    <source>
        <dbReference type="EMBL" id="SEH05988.1"/>
    </source>
</evidence>
<evidence type="ECO:0000313" key="5">
    <source>
        <dbReference type="Proteomes" id="UP000236724"/>
    </source>
</evidence>
<dbReference type="EMBL" id="FMSV02000407">
    <property type="protein sequence ID" value="SEH05988.1"/>
    <property type="molecule type" value="Genomic_DNA"/>
</dbReference>
<dbReference type="Proteomes" id="UP000236724">
    <property type="component" value="Unassembled WGS sequence"/>
</dbReference>
<reference evidence="3 5" key="1">
    <citation type="submission" date="2016-10" db="EMBL/GenBank/DDBJ databases">
        <authorList>
            <person name="de Groot N.N."/>
        </authorList>
    </citation>
    <scope>NUCLEOTIDE SEQUENCE [LARGE SCALE GENOMIC DNA]</scope>
    <source>
        <strain evidence="3">MBHS1</strain>
    </source>
</reference>
<dbReference type="RefSeq" id="WP_103919624.1">
    <property type="nucleotide sequence ID" value="NZ_FMSV02000376.1"/>
</dbReference>
<organism evidence="3 5">
    <name type="scientific">Candidatus Venteria ishoeyi</name>
    <dbReference type="NCBI Taxonomy" id="1899563"/>
    <lineage>
        <taxon>Bacteria</taxon>
        <taxon>Pseudomonadati</taxon>
        <taxon>Pseudomonadota</taxon>
        <taxon>Gammaproteobacteria</taxon>
        <taxon>Thiotrichales</taxon>
        <taxon>Thiotrichaceae</taxon>
        <taxon>Venteria</taxon>
    </lineage>
</organism>
<dbReference type="OrthoDB" id="5569763at2"/>